<gene>
    <name evidence="2" type="ORF">CVT25_009195</name>
</gene>
<dbReference type="AlphaFoldDB" id="A0A409WWE2"/>
<dbReference type="Proteomes" id="UP000283269">
    <property type="component" value="Unassembled WGS sequence"/>
</dbReference>
<reference evidence="2 3" key="1">
    <citation type="journal article" date="2018" name="Evol. Lett.">
        <title>Horizontal gene cluster transfer increased hallucinogenic mushroom diversity.</title>
        <authorList>
            <person name="Reynolds H.T."/>
            <person name="Vijayakumar V."/>
            <person name="Gluck-Thaler E."/>
            <person name="Korotkin H.B."/>
            <person name="Matheny P.B."/>
            <person name="Slot J.C."/>
        </authorList>
    </citation>
    <scope>NUCLEOTIDE SEQUENCE [LARGE SCALE GENOMIC DNA]</scope>
    <source>
        <strain evidence="2 3">2631</strain>
    </source>
</reference>
<evidence type="ECO:0000313" key="3">
    <source>
        <dbReference type="Proteomes" id="UP000283269"/>
    </source>
</evidence>
<dbReference type="OrthoDB" id="3049224at2759"/>
<name>A0A409WWE2_PSICY</name>
<keyword evidence="1" id="KW-0812">Transmembrane</keyword>
<keyword evidence="3" id="KW-1185">Reference proteome</keyword>
<dbReference type="InParanoid" id="A0A409WWE2"/>
<accession>A0A409WWE2</accession>
<keyword evidence="1" id="KW-1133">Transmembrane helix</keyword>
<feature type="transmembrane region" description="Helical" evidence="1">
    <location>
        <begin position="69"/>
        <end position="90"/>
    </location>
</feature>
<sequence length="189" mass="20878">MQFCFKGGTGTIGHSSGEFDSNYAQWAKVLRRMVAIWRLARLGCAVLLPLSITLLQIDGVVNTVLSRTCTISTAVFAAAGLISSGVYLFLRNELINNKNKTRWIQASQVETSYSIQSIEFWTYLALPVASMIWGILTCVITVVCIAWTHHSDDMEEPESAFISSAVFITSLILITLVYVYKAAGMAIWP</sequence>
<comment type="caution">
    <text evidence="2">The sequence shown here is derived from an EMBL/GenBank/DDBJ whole genome shotgun (WGS) entry which is preliminary data.</text>
</comment>
<evidence type="ECO:0000256" key="1">
    <source>
        <dbReference type="SAM" id="Phobius"/>
    </source>
</evidence>
<evidence type="ECO:0000313" key="2">
    <source>
        <dbReference type="EMBL" id="PPQ82817.1"/>
    </source>
</evidence>
<feature type="transmembrane region" description="Helical" evidence="1">
    <location>
        <begin position="160"/>
        <end position="180"/>
    </location>
</feature>
<keyword evidence="1" id="KW-0472">Membrane</keyword>
<organism evidence="2 3">
    <name type="scientific">Psilocybe cyanescens</name>
    <dbReference type="NCBI Taxonomy" id="93625"/>
    <lineage>
        <taxon>Eukaryota</taxon>
        <taxon>Fungi</taxon>
        <taxon>Dikarya</taxon>
        <taxon>Basidiomycota</taxon>
        <taxon>Agaricomycotina</taxon>
        <taxon>Agaricomycetes</taxon>
        <taxon>Agaricomycetidae</taxon>
        <taxon>Agaricales</taxon>
        <taxon>Agaricineae</taxon>
        <taxon>Strophariaceae</taxon>
        <taxon>Psilocybe</taxon>
    </lineage>
</organism>
<feature type="transmembrane region" description="Helical" evidence="1">
    <location>
        <begin position="39"/>
        <end position="57"/>
    </location>
</feature>
<feature type="transmembrane region" description="Helical" evidence="1">
    <location>
        <begin position="120"/>
        <end position="148"/>
    </location>
</feature>
<proteinExistence type="predicted"/>
<protein>
    <submittedName>
        <fullName evidence="2">Uncharacterized protein</fullName>
    </submittedName>
</protein>
<dbReference type="EMBL" id="NHYD01003093">
    <property type="protein sequence ID" value="PPQ82817.1"/>
    <property type="molecule type" value="Genomic_DNA"/>
</dbReference>